<dbReference type="PANTHER" id="PTHR32305">
    <property type="match status" value="1"/>
</dbReference>
<dbReference type="RefSeq" id="WP_160224711.1">
    <property type="nucleotide sequence ID" value="NZ_CP029149.1"/>
</dbReference>
<evidence type="ECO:0008006" key="4">
    <source>
        <dbReference type="Google" id="ProtNLM"/>
    </source>
</evidence>
<protein>
    <recommendedName>
        <fullName evidence="4">RHS repeat-associated core domain-containing protein</fullName>
    </recommendedName>
</protein>
<dbReference type="KEGG" id="bcad:DBX24_05820"/>
<dbReference type="Gene3D" id="2.180.10.10">
    <property type="entry name" value="RHS repeat-associated core"/>
    <property type="match status" value="1"/>
</dbReference>
<feature type="region of interest" description="Disordered" evidence="1">
    <location>
        <begin position="217"/>
        <end position="272"/>
    </location>
</feature>
<dbReference type="OrthoDB" id="1268901at2"/>
<keyword evidence="3" id="KW-1185">Reference proteome</keyword>
<dbReference type="AlphaFoldDB" id="A0A6P1QVU4"/>
<name>A0A6P1QVU4_9FLAO</name>
<accession>A0A6P1QVU4</accession>
<dbReference type="PANTHER" id="PTHR32305:SF15">
    <property type="entry name" value="PROTEIN RHSA-RELATED"/>
    <property type="match status" value="1"/>
</dbReference>
<evidence type="ECO:0000313" key="3">
    <source>
        <dbReference type="Proteomes" id="UP000464318"/>
    </source>
</evidence>
<organism evidence="2 3">
    <name type="scientific">Bergeyella cardium</name>
    <dbReference type="NCBI Taxonomy" id="1585976"/>
    <lineage>
        <taxon>Bacteria</taxon>
        <taxon>Pseudomonadati</taxon>
        <taxon>Bacteroidota</taxon>
        <taxon>Flavobacteriia</taxon>
        <taxon>Flavobacteriales</taxon>
        <taxon>Weeksellaceae</taxon>
        <taxon>Bergeyella</taxon>
    </lineage>
</organism>
<proteinExistence type="predicted"/>
<dbReference type="Proteomes" id="UP000464318">
    <property type="component" value="Chromosome"/>
</dbReference>
<evidence type="ECO:0000256" key="1">
    <source>
        <dbReference type="SAM" id="MobiDB-lite"/>
    </source>
</evidence>
<dbReference type="InterPro" id="IPR022385">
    <property type="entry name" value="Rhs_assc_core"/>
</dbReference>
<dbReference type="NCBIfam" id="TIGR03696">
    <property type="entry name" value="Rhs_assc_core"/>
    <property type="match status" value="1"/>
</dbReference>
<gene>
    <name evidence="2" type="ORF">DBX24_05820</name>
</gene>
<sequence length="272" mass="30196">MDTETGLYYYGARYYDPKVSIFVNVDPLAEKYPHTSPYTYVNNNPIMLVDPDGRDIIGVTRKDAQNFQQDIYRVLKDKKFEGVRALISIKGSKFNKIDVSALTKALENISVNTDEKAYIDMVANTINSKEIHKVEYLSGDFTSAEGATAFRDHMNKAQEGIGDMLLTPDGNFSSTFIDSQGGGLNVPTKDGSHSFISAIHKDDDRAITSGHELFGHGIPSAKKMNDKTNNSNAIRTDNLIRRLLGKPERDGSDHAGYNQGHITEPNELPMTK</sequence>
<dbReference type="InterPro" id="IPR050708">
    <property type="entry name" value="T6SS_VgrG/RHS"/>
</dbReference>
<reference evidence="2 3" key="1">
    <citation type="submission" date="2018-04" db="EMBL/GenBank/DDBJ databases">
        <title>Characteristic and Complete Genome Sequencing of A Novel Member of Infective Endocarditis Causative Bacteria: Bergeyella cardium QL-PH.</title>
        <authorList>
            <person name="Pan H."/>
            <person name="Sun E."/>
            <person name="Zhang Y."/>
        </authorList>
    </citation>
    <scope>NUCLEOTIDE SEQUENCE [LARGE SCALE GENOMIC DNA]</scope>
    <source>
        <strain evidence="2 3">HPQL</strain>
    </source>
</reference>
<dbReference type="EMBL" id="CP029149">
    <property type="protein sequence ID" value="QHN66126.1"/>
    <property type="molecule type" value="Genomic_DNA"/>
</dbReference>
<evidence type="ECO:0000313" key="2">
    <source>
        <dbReference type="EMBL" id="QHN66126.1"/>
    </source>
</evidence>